<dbReference type="Proteomes" id="UP000184444">
    <property type="component" value="Unassembled WGS sequence"/>
</dbReference>
<dbReference type="STRING" id="53463.SAMN05444389_106130"/>
<accession>A0A1M7HJE7</accession>
<feature type="region of interest" description="Disordered" evidence="1">
    <location>
        <begin position="161"/>
        <end position="238"/>
    </location>
</feature>
<keyword evidence="3" id="KW-1185">Reference proteome</keyword>
<name>A0A1M7HJE7_9RHOB</name>
<dbReference type="EMBL" id="FRCK01000006">
    <property type="protein sequence ID" value="SHM28558.1"/>
    <property type="molecule type" value="Genomic_DNA"/>
</dbReference>
<gene>
    <name evidence="2" type="ORF">SAMN05444389_106130</name>
</gene>
<evidence type="ECO:0000256" key="1">
    <source>
        <dbReference type="SAM" id="MobiDB-lite"/>
    </source>
</evidence>
<feature type="compositionally biased region" description="Basic and acidic residues" evidence="1">
    <location>
        <begin position="221"/>
        <end position="238"/>
    </location>
</feature>
<dbReference type="AlphaFoldDB" id="A0A1M7HJE7"/>
<dbReference type="RefSeq" id="WP_200796442.1">
    <property type="nucleotide sequence ID" value="NZ_FRCK01000006.1"/>
</dbReference>
<reference evidence="3" key="1">
    <citation type="submission" date="2016-11" db="EMBL/GenBank/DDBJ databases">
        <authorList>
            <person name="Varghese N."/>
            <person name="Submissions S."/>
        </authorList>
    </citation>
    <scope>NUCLEOTIDE SEQUENCE [LARGE SCALE GENOMIC DNA]</scope>
    <source>
        <strain evidence="3">DSM 6637</strain>
    </source>
</reference>
<protein>
    <submittedName>
        <fullName evidence="2">Uncharacterized protein</fullName>
    </submittedName>
</protein>
<evidence type="ECO:0000313" key="2">
    <source>
        <dbReference type="EMBL" id="SHM28558.1"/>
    </source>
</evidence>
<feature type="compositionally biased region" description="Low complexity" evidence="1">
    <location>
        <begin position="161"/>
        <end position="176"/>
    </location>
</feature>
<organism evidence="2 3">
    <name type="scientific">Paracoccus solventivorans</name>
    <dbReference type="NCBI Taxonomy" id="53463"/>
    <lineage>
        <taxon>Bacteria</taxon>
        <taxon>Pseudomonadati</taxon>
        <taxon>Pseudomonadota</taxon>
        <taxon>Alphaproteobacteria</taxon>
        <taxon>Rhodobacterales</taxon>
        <taxon>Paracoccaceae</taxon>
        <taxon>Paracoccus</taxon>
    </lineage>
</organism>
<proteinExistence type="predicted"/>
<sequence>MKDLSAAERRLIAALDRMDHAVERAARRMAELGAAAVAPAPAPSAPGTDVSAEVAALHDRQAATVEAMQQQLGRAHERLAETGARAAQLAAANDALAQANRQLAAAAGGAPADWARDGGAAILAALEAELAALRAARAAEIAHMGEILDALDRMLGVPPAASPAVPAAHPAADFAASTPDPEALPLGAEDALPEDSAPDTTLPPGIAHDEDPLPEDLAGSDDDRHQPDTDHAPAEDPR</sequence>
<evidence type="ECO:0000313" key="3">
    <source>
        <dbReference type="Proteomes" id="UP000184444"/>
    </source>
</evidence>